<dbReference type="AlphaFoldDB" id="A0AA41X709"/>
<keyword evidence="2" id="KW-1185">Reference proteome</keyword>
<dbReference type="EMBL" id="JANCLT010000008">
    <property type="protein sequence ID" value="MCP8969892.1"/>
    <property type="molecule type" value="Genomic_DNA"/>
</dbReference>
<evidence type="ECO:0000313" key="2">
    <source>
        <dbReference type="Proteomes" id="UP001156102"/>
    </source>
</evidence>
<reference evidence="1" key="1">
    <citation type="submission" date="2022-07" db="EMBL/GenBank/DDBJ databases">
        <authorList>
            <person name="Li W.-J."/>
            <person name="Deng Q.-Q."/>
        </authorList>
    </citation>
    <scope>NUCLEOTIDE SEQUENCE</scope>
    <source>
        <strain evidence="1">SYSU M60031</strain>
    </source>
</reference>
<accession>A0AA41X709</accession>
<evidence type="ECO:0000313" key="1">
    <source>
        <dbReference type="EMBL" id="MCP8969892.1"/>
    </source>
</evidence>
<gene>
    <name evidence="1" type="ORF">NK662_15300</name>
</gene>
<protein>
    <submittedName>
        <fullName evidence="1">Uncharacterized protein</fullName>
    </submittedName>
</protein>
<comment type="caution">
    <text evidence="1">The sequence shown here is derived from an EMBL/GenBank/DDBJ whole genome shotgun (WGS) entry which is preliminary data.</text>
</comment>
<dbReference type="Proteomes" id="UP001156102">
    <property type="component" value="Unassembled WGS sequence"/>
</dbReference>
<proteinExistence type="predicted"/>
<name>A0AA41X709_9BACI</name>
<organism evidence="1 2">
    <name type="scientific">Ectobacillus ponti</name>
    <dbReference type="NCBI Taxonomy" id="2961894"/>
    <lineage>
        <taxon>Bacteria</taxon>
        <taxon>Bacillati</taxon>
        <taxon>Bacillota</taxon>
        <taxon>Bacilli</taxon>
        <taxon>Bacillales</taxon>
        <taxon>Bacillaceae</taxon>
        <taxon>Ectobacillus</taxon>
    </lineage>
</organism>
<dbReference type="RefSeq" id="WP_254759812.1">
    <property type="nucleotide sequence ID" value="NZ_JANCLT010000008.1"/>
</dbReference>
<sequence length="271" mass="31518">MNEKKGIELTNEEFFFLAGLFDCDALIGVPDPFIGYWAEDVEGKLKLAAQSLKQKGYVVHDDCDMNLMPELLEYMRICTKTNLTLWLQTERGGKSAESYYYLSPRKVIESKVFEQGDRLSYVLRDCGTPEKAWDDLLQRHKPDSKPVLYGCKVQIPLYIFEEMLELRESWTVRRMEAKLKEQGVFSTAARLLAKTIKNYESYGQFAAFHEVQERWRMDSVYFLYGREVNWLMRVVAQPDGPYAEFQPASEASFQEAMRHVVLQTKPELSVL</sequence>